<dbReference type="AlphaFoldDB" id="A0A2Z3S391"/>
<organism evidence="1 2">
    <name type="scientific">Aurantimicrobium photophilum</name>
    <dbReference type="NCBI Taxonomy" id="1987356"/>
    <lineage>
        <taxon>Bacteria</taxon>
        <taxon>Bacillati</taxon>
        <taxon>Actinomycetota</taxon>
        <taxon>Actinomycetes</taxon>
        <taxon>Micrococcales</taxon>
        <taxon>Microbacteriaceae</taxon>
        <taxon>Aurantimicrobium</taxon>
    </lineage>
</organism>
<proteinExistence type="predicted"/>
<protein>
    <submittedName>
        <fullName evidence="1">Uncharacterized protein</fullName>
    </submittedName>
</protein>
<accession>A0A2Z3S391</accession>
<dbReference type="KEGG" id="aum:AURMO_00293"/>
<evidence type="ECO:0000313" key="1">
    <source>
        <dbReference type="EMBL" id="AWR20912.1"/>
    </source>
</evidence>
<dbReference type="Proteomes" id="UP000246894">
    <property type="component" value="Chromosome"/>
</dbReference>
<dbReference type="EMBL" id="CP023994">
    <property type="protein sequence ID" value="AWR20912.1"/>
    <property type="molecule type" value="Genomic_DNA"/>
</dbReference>
<reference evidence="1 2" key="1">
    <citation type="submission" date="2017-10" db="EMBL/GenBank/DDBJ databases">
        <title>Genome of an Actinobacterium that displays light-enhanced growth.</title>
        <authorList>
            <person name="Maresca J.A."/>
            <person name="Hempel P."/>
            <person name="Shevchenko O."/>
            <person name="Miller K.J."/>
            <person name="Hahn M.W."/>
        </authorList>
    </citation>
    <scope>NUCLEOTIDE SEQUENCE [LARGE SCALE GENOMIC DNA]</scope>
    <source>
        <strain evidence="1 2">MWH-Mo1</strain>
    </source>
</reference>
<evidence type="ECO:0000313" key="2">
    <source>
        <dbReference type="Proteomes" id="UP000246894"/>
    </source>
</evidence>
<sequence length="47" mass="5357">MDVLRIMPVGLWAIFSLEYEAFVSNPVQPPVEARTVFNRKGESSLFD</sequence>
<gene>
    <name evidence="1" type="ORF">AURMO_00293</name>
</gene>
<keyword evidence="2" id="KW-1185">Reference proteome</keyword>
<name>A0A2Z3S391_9MICO</name>